<dbReference type="PROSITE" id="PS50830">
    <property type="entry name" value="TNASE_3"/>
    <property type="match status" value="1"/>
</dbReference>
<proteinExistence type="predicted"/>
<gene>
    <name evidence="2" type="ORF">KHU32_10740</name>
</gene>
<dbReference type="InterPro" id="IPR016071">
    <property type="entry name" value="Staphylococal_nuclease_OB-fold"/>
</dbReference>
<dbReference type="PANTHER" id="PTHR12302:SF26">
    <property type="entry name" value="BLR1266 PROTEIN"/>
    <property type="match status" value="1"/>
</dbReference>
<keyword evidence="3" id="KW-1185">Reference proteome</keyword>
<evidence type="ECO:0000259" key="1">
    <source>
        <dbReference type="PROSITE" id="PS50830"/>
    </source>
</evidence>
<sequence>MRRRRLFQTARTPQRWGRALAVTTSAILGVSLVVFALPTQLMGSAPRNQEWSSPAAQIRIVDGDTIRLGDRTLRLYGVEAPERGQFCTNEQGALYDCGTAAAAELARLVGDRGVDCRVQGRDRFGRALGVCQAGDVELNTSLVASGWALADGGSLPALVPVEAAARSAQRGLWVGGFEPPAHWRRGY</sequence>
<accession>A0ABS5QES6</accession>
<dbReference type="InterPro" id="IPR035437">
    <property type="entry name" value="SNase_OB-fold_sf"/>
</dbReference>
<reference evidence="2 3" key="1">
    <citation type="submission" date="2021-05" db="EMBL/GenBank/DDBJ databases">
        <title>Roseococcus sp. XZZS9, whole genome shotgun sequencing project.</title>
        <authorList>
            <person name="Zhao G."/>
            <person name="Shen L."/>
        </authorList>
    </citation>
    <scope>NUCLEOTIDE SEQUENCE [LARGE SCALE GENOMIC DNA]</scope>
    <source>
        <strain evidence="2 3">XZZS9</strain>
    </source>
</reference>
<evidence type="ECO:0000313" key="2">
    <source>
        <dbReference type="EMBL" id="MBS7811417.1"/>
    </source>
</evidence>
<dbReference type="PANTHER" id="PTHR12302">
    <property type="entry name" value="EBNA2 BINDING PROTEIN P100"/>
    <property type="match status" value="1"/>
</dbReference>
<dbReference type="SMART" id="SM00318">
    <property type="entry name" value="SNc"/>
    <property type="match status" value="1"/>
</dbReference>
<dbReference type="Pfam" id="PF00565">
    <property type="entry name" value="SNase"/>
    <property type="match status" value="1"/>
</dbReference>
<protein>
    <submittedName>
        <fullName evidence="2">Thermonuclease family protein</fullName>
    </submittedName>
</protein>
<comment type="caution">
    <text evidence="2">The sequence shown here is derived from an EMBL/GenBank/DDBJ whole genome shotgun (WGS) entry which is preliminary data.</text>
</comment>
<dbReference type="Proteomes" id="UP000766336">
    <property type="component" value="Unassembled WGS sequence"/>
</dbReference>
<dbReference type="SUPFAM" id="SSF50199">
    <property type="entry name" value="Staphylococcal nuclease"/>
    <property type="match status" value="1"/>
</dbReference>
<name>A0ABS5QES6_9PROT</name>
<dbReference type="EMBL" id="JAHCDA010000002">
    <property type="protein sequence ID" value="MBS7811417.1"/>
    <property type="molecule type" value="Genomic_DNA"/>
</dbReference>
<organism evidence="2 3">
    <name type="scientific">Roseococcus pinisoli</name>
    <dbReference type="NCBI Taxonomy" id="2835040"/>
    <lineage>
        <taxon>Bacteria</taxon>
        <taxon>Pseudomonadati</taxon>
        <taxon>Pseudomonadota</taxon>
        <taxon>Alphaproteobacteria</taxon>
        <taxon>Acetobacterales</taxon>
        <taxon>Roseomonadaceae</taxon>
        <taxon>Roseococcus</taxon>
    </lineage>
</organism>
<dbReference type="RefSeq" id="WP_213670097.1">
    <property type="nucleotide sequence ID" value="NZ_JAHCDA010000002.1"/>
</dbReference>
<feature type="domain" description="TNase-like" evidence="1">
    <location>
        <begin position="59"/>
        <end position="175"/>
    </location>
</feature>
<evidence type="ECO:0000313" key="3">
    <source>
        <dbReference type="Proteomes" id="UP000766336"/>
    </source>
</evidence>
<dbReference type="Gene3D" id="2.40.50.90">
    <property type="match status" value="1"/>
</dbReference>